<dbReference type="GO" id="GO:0006796">
    <property type="term" value="P:phosphate-containing compound metabolic process"/>
    <property type="evidence" value="ECO:0007669"/>
    <property type="project" value="UniProtKB-ARBA"/>
</dbReference>
<name>A0A5B7H211_PORTR</name>
<keyword evidence="2" id="KW-0808">Transferase</keyword>
<protein>
    <submittedName>
        <fullName evidence="2">Ribokinase</fullName>
    </submittedName>
</protein>
<dbReference type="Pfam" id="PF00294">
    <property type="entry name" value="PfkB"/>
    <property type="match status" value="1"/>
</dbReference>
<feature type="domain" description="Carbohydrate kinase PfkB" evidence="1">
    <location>
        <begin position="1"/>
        <end position="46"/>
    </location>
</feature>
<keyword evidence="2" id="KW-0418">Kinase</keyword>
<evidence type="ECO:0000259" key="1">
    <source>
        <dbReference type="Pfam" id="PF00294"/>
    </source>
</evidence>
<dbReference type="SUPFAM" id="SSF53613">
    <property type="entry name" value="Ribokinase-like"/>
    <property type="match status" value="1"/>
</dbReference>
<evidence type="ECO:0000313" key="3">
    <source>
        <dbReference type="Proteomes" id="UP000324222"/>
    </source>
</evidence>
<keyword evidence="3" id="KW-1185">Reference proteome</keyword>
<dbReference type="Proteomes" id="UP000324222">
    <property type="component" value="Unassembled WGS sequence"/>
</dbReference>
<dbReference type="InterPro" id="IPR011611">
    <property type="entry name" value="PfkB_dom"/>
</dbReference>
<dbReference type="InterPro" id="IPR029056">
    <property type="entry name" value="Ribokinase-like"/>
</dbReference>
<proteinExistence type="predicted"/>
<dbReference type="GO" id="GO:0016301">
    <property type="term" value="F:kinase activity"/>
    <property type="evidence" value="ECO:0007669"/>
    <property type="project" value="UniProtKB-KW"/>
</dbReference>
<dbReference type="EMBL" id="VSRR010024980">
    <property type="protein sequence ID" value="MPC66591.1"/>
    <property type="molecule type" value="Genomic_DNA"/>
</dbReference>
<dbReference type="OrthoDB" id="415590at2759"/>
<accession>A0A5B7H211</accession>
<dbReference type="AlphaFoldDB" id="A0A5B7H211"/>
<evidence type="ECO:0000313" key="2">
    <source>
        <dbReference type="EMBL" id="MPC66591.1"/>
    </source>
</evidence>
<gene>
    <name evidence="2" type="primary">RBKS_1</name>
    <name evidence="2" type="ORF">E2C01_060740</name>
</gene>
<reference evidence="2 3" key="1">
    <citation type="submission" date="2019-05" db="EMBL/GenBank/DDBJ databases">
        <title>Another draft genome of Portunus trituberculatus and its Hox gene families provides insights of decapod evolution.</title>
        <authorList>
            <person name="Jeong J.-H."/>
            <person name="Song I."/>
            <person name="Kim S."/>
            <person name="Choi T."/>
            <person name="Kim D."/>
            <person name="Ryu S."/>
            <person name="Kim W."/>
        </authorList>
    </citation>
    <scope>NUCLEOTIDE SEQUENCE [LARGE SCALE GENOMIC DNA]</scope>
    <source>
        <tissue evidence="2">Muscle</tissue>
    </source>
</reference>
<dbReference type="Gene3D" id="3.40.1190.20">
    <property type="match status" value="1"/>
</dbReference>
<sequence>MVAMVGDDLFGQNYLENLKSNNVDISFVGVSKEAATGVAPIVVDDAGVAAHWCYLLFAHHCTL</sequence>
<organism evidence="2 3">
    <name type="scientific">Portunus trituberculatus</name>
    <name type="common">Swimming crab</name>
    <name type="synonym">Neptunus trituberculatus</name>
    <dbReference type="NCBI Taxonomy" id="210409"/>
    <lineage>
        <taxon>Eukaryota</taxon>
        <taxon>Metazoa</taxon>
        <taxon>Ecdysozoa</taxon>
        <taxon>Arthropoda</taxon>
        <taxon>Crustacea</taxon>
        <taxon>Multicrustacea</taxon>
        <taxon>Malacostraca</taxon>
        <taxon>Eumalacostraca</taxon>
        <taxon>Eucarida</taxon>
        <taxon>Decapoda</taxon>
        <taxon>Pleocyemata</taxon>
        <taxon>Brachyura</taxon>
        <taxon>Eubrachyura</taxon>
        <taxon>Portunoidea</taxon>
        <taxon>Portunidae</taxon>
        <taxon>Portuninae</taxon>
        <taxon>Portunus</taxon>
    </lineage>
</organism>
<comment type="caution">
    <text evidence="2">The sequence shown here is derived from an EMBL/GenBank/DDBJ whole genome shotgun (WGS) entry which is preliminary data.</text>
</comment>